<feature type="compositionally biased region" description="Low complexity" evidence="1">
    <location>
        <begin position="49"/>
        <end position="61"/>
    </location>
</feature>
<evidence type="ECO:0000313" key="3">
    <source>
        <dbReference type="Proteomes" id="UP000077521"/>
    </source>
</evidence>
<feature type="region of interest" description="Disordered" evidence="1">
    <location>
        <begin position="126"/>
        <end position="145"/>
    </location>
</feature>
<feature type="compositionally biased region" description="Polar residues" evidence="1">
    <location>
        <begin position="62"/>
        <end position="75"/>
    </location>
</feature>
<evidence type="ECO:0000256" key="1">
    <source>
        <dbReference type="SAM" id="MobiDB-lite"/>
    </source>
</evidence>
<accession>A0A177TAA4</accession>
<feature type="compositionally biased region" description="Low complexity" evidence="1">
    <location>
        <begin position="668"/>
        <end position="679"/>
    </location>
</feature>
<feature type="compositionally biased region" description="Basic and acidic residues" evidence="1">
    <location>
        <begin position="214"/>
        <end position="235"/>
    </location>
</feature>
<feature type="compositionally biased region" description="Basic and acidic residues" evidence="1">
    <location>
        <begin position="14"/>
        <end position="25"/>
    </location>
</feature>
<dbReference type="InterPro" id="IPR012816">
    <property type="entry name" value="NADAR"/>
</dbReference>
<feature type="compositionally biased region" description="Gly residues" evidence="1">
    <location>
        <begin position="1"/>
        <end position="10"/>
    </location>
</feature>
<feature type="compositionally biased region" description="Low complexity" evidence="1">
    <location>
        <begin position="238"/>
        <end position="261"/>
    </location>
</feature>
<feature type="region of interest" description="Disordered" evidence="1">
    <location>
        <begin position="458"/>
        <end position="489"/>
    </location>
</feature>
<proteinExistence type="predicted"/>
<gene>
    <name evidence="2" type="ORF">A4X13_0g3778</name>
</gene>
<evidence type="ECO:0000313" key="2">
    <source>
        <dbReference type="EMBL" id="KAE8251935.1"/>
    </source>
</evidence>
<feature type="region of interest" description="Disordered" evidence="1">
    <location>
        <begin position="1"/>
        <end position="102"/>
    </location>
</feature>
<dbReference type="Proteomes" id="UP000077521">
    <property type="component" value="Unassembled WGS sequence"/>
</dbReference>
<reference evidence="2" key="1">
    <citation type="submission" date="2016-04" db="EMBL/GenBank/DDBJ databases">
        <authorList>
            <person name="Nguyen H.D."/>
            <person name="Samba Siva P."/>
            <person name="Cullis J."/>
            <person name="Levesque C.A."/>
            <person name="Hambleton S."/>
        </authorList>
    </citation>
    <scope>NUCLEOTIDE SEQUENCE</scope>
    <source>
        <strain evidence="2">DAOMC 236416</strain>
    </source>
</reference>
<feature type="compositionally biased region" description="Basic residues" evidence="1">
    <location>
        <begin position="33"/>
        <end position="43"/>
    </location>
</feature>
<feature type="region of interest" description="Disordered" evidence="1">
    <location>
        <begin position="662"/>
        <end position="748"/>
    </location>
</feature>
<comment type="caution">
    <text evidence="2">The sequence shown here is derived from an EMBL/GenBank/DDBJ whole genome shotgun (WGS) entry which is preliminary data.</text>
</comment>
<dbReference type="EMBL" id="LWDF02000225">
    <property type="protein sequence ID" value="KAE8251935.1"/>
    <property type="molecule type" value="Genomic_DNA"/>
</dbReference>
<feature type="compositionally biased region" description="Basic and acidic residues" evidence="1">
    <location>
        <begin position="127"/>
        <end position="143"/>
    </location>
</feature>
<feature type="region of interest" description="Disordered" evidence="1">
    <location>
        <begin position="181"/>
        <end position="392"/>
    </location>
</feature>
<dbReference type="CDD" id="cd15457">
    <property type="entry name" value="NADAR"/>
    <property type="match status" value="1"/>
</dbReference>
<feature type="compositionally biased region" description="Low complexity" evidence="1">
    <location>
        <begin position="708"/>
        <end position="727"/>
    </location>
</feature>
<dbReference type="InterPro" id="IPR037238">
    <property type="entry name" value="YbiA-like_sf"/>
</dbReference>
<dbReference type="NCBIfam" id="TIGR02464">
    <property type="entry name" value="ribofla_fusion"/>
    <property type="match status" value="1"/>
</dbReference>
<name>A0A177TAA4_9BASI</name>
<keyword evidence="3" id="KW-1185">Reference proteome</keyword>
<feature type="compositionally biased region" description="Polar residues" evidence="1">
    <location>
        <begin position="693"/>
        <end position="702"/>
    </location>
</feature>
<feature type="compositionally biased region" description="Basic residues" evidence="1">
    <location>
        <begin position="313"/>
        <end position="323"/>
    </location>
</feature>
<feature type="compositionally biased region" description="Basic and acidic residues" evidence="1">
    <location>
        <begin position="680"/>
        <end position="691"/>
    </location>
</feature>
<protein>
    <submittedName>
        <fullName evidence="2">Uncharacterized protein</fullName>
    </submittedName>
</protein>
<dbReference type="Pfam" id="PF08719">
    <property type="entry name" value="NADAR"/>
    <property type="match status" value="1"/>
</dbReference>
<feature type="compositionally biased region" description="Low complexity" evidence="1">
    <location>
        <begin position="202"/>
        <end position="212"/>
    </location>
</feature>
<dbReference type="Gene3D" id="1.10.357.40">
    <property type="entry name" value="YbiA-like"/>
    <property type="match status" value="1"/>
</dbReference>
<organism evidence="2 3">
    <name type="scientific">Tilletia indica</name>
    <dbReference type="NCBI Taxonomy" id="43049"/>
    <lineage>
        <taxon>Eukaryota</taxon>
        <taxon>Fungi</taxon>
        <taxon>Dikarya</taxon>
        <taxon>Basidiomycota</taxon>
        <taxon>Ustilaginomycotina</taxon>
        <taxon>Exobasidiomycetes</taxon>
        <taxon>Tilletiales</taxon>
        <taxon>Tilletiaceae</taxon>
        <taxon>Tilletia</taxon>
    </lineage>
</organism>
<sequence>MPSTYHGGGRPQHNRYEHLTIERVDSSPISKKDQRKRKRKDKGKKCDQAQDLQDAMDLDPQTSGSASPDSGTASEQDLKPRKSSRSAQNSEHAERVFSKVNRWKRNLAAVDAEQLTTRLGGIQLYQEMRDKDRARGEKKESSARKAVVASALPNVAGCPVPAVETKLPEPVTQVEIPAPASGIDLPVSAPAPAIQEPPPAPASKSSSMPGPATREGKKKQSETGSQKPDKGKERSVNSSSKAADSTKKTSTPPEKGKSPGSVSPPPTQQQQIDKGQTDGKSAEVSKQRSTSARDGDNTAPDSPSPPTPAQHDKKGKGKAKAATRSKPASVKDADLPPIPEPENPSSPAAEAAIAVPVPIDSPASAKALKNHKTHADSSSQTVDGSAKERSASFGTAASYAQTLVTSSSFKPGNLFSPTSCPPESVPDKVWGLKNSAQLSVVNDPSIKPILKHEGVWASDRKRPASEPALTLHTPSTRASTPAKKSKIQPKQDIDLTNPVIVKSKGDKKVGTMRFYNRGEPGFYLTNFYESPLLLDGQTYWTSEAYFQSRKFPDDPFLIRRIASSASARTALQLATANRYRVRKDWIQVSVGEMFDAVLLKFIGNSQLRSLLLDTGEAHLIEAAPTDSFWGEGIDGKGRNELGHVLMKVRSALRTIDDLRNEAMKESSARSLGPSPSSSPAKEEDSTDEKNKRISTSTSNSAMGSGRRASTIASSVASSISTAVGSITRQVGSTISTPFHRFMKAKQQQ</sequence>
<feature type="compositionally biased region" description="Basic and acidic residues" evidence="1">
    <location>
        <begin position="275"/>
        <end position="296"/>
    </location>
</feature>
<reference evidence="2" key="2">
    <citation type="journal article" date="2019" name="IMA Fungus">
        <title>Genome sequencing and comparison of five Tilletia species to identify candidate genes for the detection of regulated species infecting wheat.</title>
        <authorList>
            <person name="Nguyen H.D.T."/>
            <person name="Sultana T."/>
            <person name="Kesanakurti P."/>
            <person name="Hambleton S."/>
        </authorList>
    </citation>
    <scope>NUCLEOTIDE SEQUENCE</scope>
    <source>
        <strain evidence="2">DAOMC 236416</strain>
    </source>
</reference>
<feature type="compositionally biased region" description="Low complexity" evidence="1">
    <location>
        <begin position="345"/>
        <end position="358"/>
    </location>
</feature>
<dbReference type="AlphaFoldDB" id="A0A177TAA4"/>
<dbReference type="SUPFAM" id="SSF143990">
    <property type="entry name" value="YbiA-like"/>
    <property type="match status" value="1"/>
</dbReference>